<dbReference type="AlphaFoldDB" id="B0EA22"/>
<dbReference type="KEGG" id="edi:EDI_005330"/>
<evidence type="ECO:0000313" key="2">
    <source>
        <dbReference type="Proteomes" id="UP000008076"/>
    </source>
</evidence>
<reference evidence="2" key="1">
    <citation type="submission" date="2007-12" db="EMBL/GenBank/DDBJ databases">
        <title>Annotation of Entamoeba dispar SAW760.</title>
        <authorList>
            <person name="Lorenzi H."/>
            <person name="Inman J."/>
            <person name="Schobel S."/>
            <person name="Amedeo P."/>
            <person name="Caler E."/>
        </authorList>
    </citation>
    <scope>NUCLEOTIDE SEQUENCE [LARGE SCALE GENOMIC DNA]</scope>
    <source>
        <strain evidence="2">ATCC PRA-260 / SAW760</strain>
    </source>
</reference>
<dbReference type="OrthoDB" id="28662at2759"/>
<protein>
    <submittedName>
        <fullName evidence="1">Uncharacterized protein</fullName>
    </submittedName>
</protein>
<dbReference type="eggNOG" id="ENOG502RDNP">
    <property type="taxonomic scope" value="Eukaryota"/>
</dbReference>
<dbReference type="VEuPathDB" id="AmoebaDB:EDI_005330"/>
<proteinExistence type="predicted"/>
<accession>B0EA22</accession>
<gene>
    <name evidence="1" type="ORF">EDI_005330</name>
</gene>
<organism evidence="2">
    <name type="scientific">Entamoeba dispar (strain ATCC PRA-260 / SAW760)</name>
    <dbReference type="NCBI Taxonomy" id="370354"/>
    <lineage>
        <taxon>Eukaryota</taxon>
        <taxon>Amoebozoa</taxon>
        <taxon>Evosea</taxon>
        <taxon>Archamoebae</taxon>
        <taxon>Mastigamoebida</taxon>
        <taxon>Entamoebidae</taxon>
        <taxon>Entamoeba</taxon>
    </lineage>
</organism>
<sequence>MNNEKSHSEVSRNEAGTVMFQELTQQSENLINEPLVNVVPQIISVNKDYETQEINGNLQLKEFNEELETQHTPQTKYSSSILTNTNQPTTPQIITTNILNTNKDGIYEGLPKVGINNQINTSRIIDGRLLVSDLNSPIVTTSIESSMMKKPRKVEKRINHIYTKEQKTKLRDLFRKHGANWKMVKYALETGIKEDYCRRLINSIKRGDDITTKKKRGPPAKHSVELIREIIEEVKIRGKSTREASKQLKVSPSSICRYMKKQEAREIYERIQEANNRNNNNLNLNEIDTESPHLIPIVENGLGIGSETQISQNQIPSIRQAEQINLNNQISVSEIGNNSQVSINPKLIEMSMNGISLGIHSLTGVINDPNTIQTIEIPPQEINVKPNEKEGVGIKEEEEENGTVIEIAL</sequence>
<dbReference type="OMA" id="EIGNNSQ"/>
<dbReference type="Proteomes" id="UP000008076">
    <property type="component" value="Unassembled WGS sequence"/>
</dbReference>
<name>B0EA22_ENTDS</name>
<dbReference type="GeneID" id="5880129"/>
<dbReference type="RefSeq" id="XP_001735190.1">
    <property type="nucleotide sequence ID" value="XM_001735138.1"/>
</dbReference>
<evidence type="ECO:0000313" key="1">
    <source>
        <dbReference type="EMBL" id="EDR28635.1"/>
    </source>
</evidence>
<dbReference type="EMBL" id="DS548406">
    <property type="protein sequence ID" value="EDR28635.1"/>
    <property type="molecule type" value="Genomic_DNA"/>
</dbReference>
<keyword evidence="2" id="KW-1185">Reference proteome</keyword>